<sequence>MQIHHPCSRLTGGRRQRRVCPRVCLTEAPPNKPSKYGALTTQFKRRLDILQSGYVLSYGQSMKCPKPALCGLCCFWLLVPDEIVMCAPHVIGEKMLAQHMAQANKELKAGIEVRILAPPNRCQQRPRYVRRPERFRRCGSTGTPLFSQPQEKDVFIFIHNSKHLIPLNPNPSDNTTGHIVAPQKMACGCDESFHLA</sequence>
<dbReference type="AlphaFoldDB" id="A0A3M5WSU6"/>
<organism evidence="1 2">
    <name type="scientific">Pseudomonas syringae pv. apii</name>
    <dbReference type="NCBI Taxonomy" id="81036"/>
    <lineage>
        <taxon>Bacteria</taxon>
        <taxon>Pseudomonadati</taxon>
        <taxon>Pseudomonadota</taxon>
        <taxon>Gammaproteobacteria</taxon>
        <taxon>Pseudomonadales</taxon>
        <taxon>Pseudomonadaceae</taxon>
        <taxon>Pseudomonas</taxon>
    </lineage>
</organism>
<reference evidence="1 2" key="1">
    <citation type="submission" date="2018-08" db="EMBL/GenBank/DDBJ databases">
        <title>Recombination of ecologically and evolutionarily significant loci maintains genetic cohesion in the Pseudomonas syringae species complex.</title>
        <authorList>
            <person name="Dillon M."/>
            <person name="Thakur S."/>
            <person name="Almeida R.N.D."/>
            <person name="Weir B.S."/>
            <person name="Guttman D.S."/>
        </authorList>
    </citation>
    <scope>NUCLEOTIDE SEQUENCE [LARGE SCALE GENOMIC DNA]</scope>
    <source>
        <strain evidence="1 2">ICMP 11947</strain>
    </source>
</reference>
<accession>A0A3M5WSU6</accession>
<evidence type="ECO:0000313" key="2">
    <source>
        <dbReference type="Proteomes" id="UP000271152"/>
    </source>
</evidence>
<comment type="caution">
    <text evidence="1">The sequence shown here is derived from an EMBL/GenBank/DDBJ whole genome shotgun (WGS) entry which is preliminary data.</text>
</comment>
<dbReference type="EMBL" id="RBUG01000077">
    <property type="protein sequence ID" value="RMU72667.1"/>
    <property type="molecule type" value="Genomic_DNA"/>
</dbReference>
<evidence type="ECO:0000313" key="1">
    <source>
        <dbReference type="EMBL" id="RMU72667.1"/>
    </source>
</evidence>
<proteinExistence type="predicted"/>
<protein>
    <submittedName>
        <fullName evidence="1">Uncharacterized protein</fullName>
    </submittedName>
</protein>
<dbReference type="Proteomes" id="UP000271152">
    <property type="component" value="Unassembled WGS sequence"/>
</dbReference>
<name>A0A3M5WSU6_9PSED</name>
<gene>
    <name evidence="1" type="ORF">ALP23_200048</name>
</gene>